<dbReference type="GO" id="GO:1904680">
    <property type="term" value="F:peptide transmembrane transporter activity"/>
    <property type="evidence" value="ECO:0007669"/>
    <property type="project" value="TreeGrafter"/>
</dbReference>
<dbReference type="RefSeq" id="WP_027032236.1">
    <property type="nucleotide sequence ID" value="NZ_CP033367.1"/>
</dbReference>
<dbReference type="PROSITE" id="PS01040">
    <property type="entry name" value="SBP_BACTERIAL_5"/>
    <property type="match status" value="1"/>
</dbReference>
<reference evidence="6 7" key="1">
    <citation type="submission" date="2018-10" db="EMBL/GenBank/DDBJ databases">
        <authorList>
            <person name="Perry B.J."/>
            <person name="Sullivan J.T."/>
            <person name="Murphy R.J.T."/>
            <person name="Ramsay J.P."/>
            <person name="Ronson C.W."/>
        </authorList>
    </citation>
    <scope>NUCLEOTIDE SEQUENCE [LARGE SCALE GENOMIC DNA]</scope>
    <source>
        <strain evidence="6 7">R88b</strain>
    </source>
</reference>
<dbReference type="FunFam" id="3.40.190.10:FF:000036">
    <property type="entry name" value="Dipeptide ABC transporter, substrate-binding protein"/>
    <property type="match status" value="1"/>
</dbReference>
<sequence length="530" mass="59069">MTRKRFVLFLATFFLTALPGFASAAKTLVYCTEVSPDTFDPALASGTRDASATALYNRIVEFEPGTTKVRPGLAETWDVSDNGLSYTFHLRHGVKFHSIDGFTPTRDFNADDVLFTFDRQGNKQNPFNNYAGRQYIYFDGIGMPGLVAGWRKLDDYTVVMTLKAPHAPMLADLAMDFASVVSKEYADKLAVKKRLLDLAVKPVGTGPFQLVDYQQDAVIRYKANPDYWRGRPKIDDLIFAITTDANVRMAKLRAGECDLMPYPNPADLEAIKATPGIKIMRQEGLNTGYLAFNTLQKPFDDPRVRKAIDMAIDKKALVDVVFRGTGEVARNPLPPTSWAYDGTAPDDVYDPDAARQALAAAGIKDLHMKIWAMPVQRPYNPNAQRMAEMMQSDLARIGVTVDVVTYEWAEYLARSKPRDRDGAMLFGFTGDNGDPDNFLSVPLGCAGVGATNRANWCFPAFDDLLKQAAGIVDPDARAKLYMQAQRIFREQTPWVVIAHSVVSIPMRERVHGYVMDPFDHHDFSNVDVSE</sequence>
<dbReference type="Gene3D" id="3.40.190.10">
    <property type="entry name" value="Periplasmic binding protein-like II"/>
    <property type="match status" value="1"/>
</dbReference>
<protein>
    <submittedName>
        <fullName evidence="6">ABC transporter substrate-binding protein</fullName>
    </submittedName>
</protein>
<dbReference type="PANTHER" id="PTHR30290:SF38">
    <property type="entry name" value="D,D-DIPEPTIDE-BINDING PERIPLASMIC PROTEIN DDPA-RELATED"/>
    <property type="match status" value="1"/>
</dbReference>
<dbReference type="Gene3D" id="3.10.105.10">
    <property type="entry name" value="Dipeptide-binding Protein, Domain 3"/>
    <property type="match status" value="1"/>
</dbReference>
<gene>
    <name evidence="6" type="ORF">EB235_04055</name>
</gene>
<dbReference type="CDD" id="cd08493">
    <property type="entry name" value="PBP2_DppA_like"/>
    <property type="match status" value="1"/>
</dbReference>
<evidence type="ECO:0000256" key="1">
    <source>
        <dbReference type="ARBA" id="ARBA00004418"/>
    </source>
</evidence>
<evidence type="ECO:0000256" key="4">
    <source>
        <dbReference type="SAM" id="SignalP"/>
    </source>
</evidence>
<proteinExistence type="inferred from homology"/>
<evidence type="ECO:0000313" key="7">
    <source>
        <dbReference type="Proteomes" id="UP000503017"/>
    </source>
</evidence>
<dbReference type="InterPro" id="IPR000914">
    <property type="entry name" value="SBP_5_dom"/>
</dbReference>
<feature type="domain" description="Solute-binding protein family 5" evidence="5">
    <location>
        <begin position="68"/>
        <end position="447"/>
    </location>
</feature>
<feature type="chain" id="PRO_5026725548" evidence="4">
    <location>
        <begin position="25"/>
        <end position="530"/>
    </location>
</feature>
<organism evidence="6 7">
    <name type="scientific">Mesorhizobium loti R88b</name>
    <dbReference type="NCBI Taxonomy" id="935548"/>
    <lineage>
        <taxon>Bacteria</taxon>
        <taxon>Pseudomonadati</taxon>
        <taxon>Pseudomonadota</taxon>
        <taxon>Alphaproteobacteria</taxon>
        <taxon>Hyphomicrobiales</taxon>
        <taxon>Phyllobacteriaceae</taxon>
        <taxon>Mesorhizobium</taxon>
    </lineage>
</organism>
<dbReference type="PANTHER" id="PTHR30290">
    <property type="entry name" value="PERIPLASMIC BINDING COMPONENT OF ABC TRANSPORTER"/>
    <property type="match status" value="1"/>
</dbReference>
<feature type="signal peptide" evidence="4">
    <location>
        <begin position="1"/>
        <end position="24"/>
    </location>
</feature>
<evidence type="ECO:0000313" key="6">
    <source>
        <dbReference type="EMBL" id="QKD00759.1"/>
    </source>
</evidence>
<dbReference type="GO" id="GO:0030288">
    <property type="term" value="C:outer membrane-bounded periplasmic space"/>
    <property type="evidence" value="ECO:0007669"/>
    <property type="project" value="TreeGrafter"/>
</dbReference>
<name>A0A6M7WJD9_RHILI</name>
<evidence type="ECO:0000256" key="3">
    <source>
        <dbReference type="ARBA" id="ARBA00022729"/>
    </source>
</evidence>
<dbReference type="InterPro" id="IPR023765">
    <property type="entry name" value="SBP_5_CS"/>
</dbReference>
<dbReference type="SUPFAM" id="SSF53850">
    <property type="entry name" value="Periplasmic binding protein-like II"/>
    <property type="match status" value="1"/>
</dbReference>
<keyword evidence="3 4" id="KW-0732">Signal</keyword>
<dbReference type="InterPro" id="IPR039424">
    <property type="entry name" value="SBP_5"/>
</dbReference>
<dbReference type="AlphaFoldDB" id="A0A6M7WJD9"/>
<dbReference type="GO" id="GO:0043190">
    <property type="term" value="C:ATP-binding cassette (ABC) transporter complex"/>
    <property type="evidence" value="ECO:0007669"/>
    <property type="project" value="InterPro"/>
</dbReference>
<dbReference type="Proteomes" id="UP000503017">
    <property type="component" value="Chromosome"/>
</dbReference>
<dbReference type="PIRSF" id="PIRSF002741">
    <property type="entry name" value="MppA"/>
    <property type="match status" value="1"/>
</dbReference>
<comment type="subcellular location">
    <subcellularLocation>
        <location evidence="1">Periplasm</location>
    </subcellularLocation>
</comment>
<evidence type="ECO:0000256" key="2">
    <source>
        <dbReference type="ARBA" id="ARBA00005695"/>
    </source>
</evidence>
<evidence type="ECO:0000259" key="5">
    <source>
        <dbReference type="Pfam" id="PF00496"/>
    </source>
</evidence>
<dbReference type="GO" id="GO:0042938">
    <property type="term" value="P:dipeptide transport"/>
    <property type="evidence" value="ECO:0007669"/>
    <property type="project" value="TreeGrafter"/>
</dbReference>
<dbReference type="Gene3D" id="3.90.76.10">
    <property type="entry name" value="Dipeptide-binding Protein, Domain 1"/>
    <property type="match status" value="1"/>
</dbReference>
<accession>A0A6M7WJD9</accession>
<comment type="similarity">
    <text evidence="2">Belongs to the bacterial solute-binding protein 5 family.</text>
</comment>
<dbReference type="Pfam" id="PF00496">
    <property type="entry name" value="SBP_bac_5"/>
    <property type="match status" value="1"/>
</dbReference>
<dbReference type="InterPro" id="IPR030678">
    <property type="entry name" value="Peptide/Ni-bd"/>
</dbReference>
<dbReference type="EMBL" id="CP033367">
    <property type="protein sequence ID" value="QKD00759.1"/>
    <property type="molecule type" value="Genomic_DNA"/>
</dbReference>